<dbReference type="AlphaFoldDB" id="A0A4U6XSX4"/>
<name>A0A4U6XSX4_9PEZI</name>
<evidence type="ECO:0000313" key="3">
    <source>
        <dbReference type="EMBL" id="TKW58869.1"/>
    </source>
</evidence>
<dbReference type="InterPro" id="IPR027443">
    <property type="entry name" value="IPNS-like_sf"/>
</dbReference>
<feature type="domain" description="Non-haem dioxygenase N-terminal" evidence="2">
    <location>
        <begin position="31"/>
        <end position="137"/>
    </location>
</feature>
<proteinExistence type="predicted"/>
<keyword evidence="4" id="KW-1185">Reference proteome</keyword>
<dbReference type="SUPFAM" id="SSF51197">
    <property type="entry name" value="Clavaminate synthase-like"/>
    <property type="match status" value="1"/>
</dbReference>
<dbReference type="Gene3D" id="2.60.120.330">
    <property type="entry name" value="B-lactam Antibiotic, Isopenicillin N Synthase, Chain"/>
    <property type="match status" value="1"/>
</dbReference>
<dbReference type="Pfam" id="PF14226">
    <property type="entry name" value="DIOX_N"/>
    <property type="match status" value="1"/>
</dbReference>
<evidence type="ECO:0000313" key="4">
    <source>
        <dbReference type="Proteomes" id="UP000310108"/>
    </source>
</evidence>
<dbReference type="Proteomes" id="UP000310108">
    <property type="component" value="Unassembled WGS sequence"/>
</dbReference>
<feature type="region of interest" description="Disordered" evidence="1">
    <location>
        <begin position="1"/>
        <end position="22"/>
    </location>
</feature>
<gene>
    <name evidence="3" type="ORF">CTA1_8648</name>
</gene>
<organism evidence="3 4">
    <name type="scientific">Colletotrichum tanaceti</name>
    <dbReference type="NCBI Taxonomy" id="1306861"/>
    <lineage>
        <taxon>Eukaryota</taxon>
        <taxon>Fungi</taxon>
        <taxon>Dikarya</taxon>
        <taxon>Ascomycota</taxon>
        <taxon>Pezizomycotina</taxon>
        <taxon>Sordariomycetes</taxon>
        <taxon>Hypocreomycetidae</taxon>
        <taxon>Glomerellales</taxon>
        <taxon>Glomerellaceae</taxon>
        <taxon>Colletotrichum</taxon>
        <taxon>Colletotrichum destructivum species complex</taxon>
    </lineage>
</organism>
<reference evidence="3 4" key="1">
    <citation type="journal article" date="2019" name="PLoS ONE">
        <title>Comparative genome analysis indicates high evolutionary potential of pathogenicity genes in Colletotrichum tanaceti.</title>
        <authorList>
            <person name="Lelwala R.V."/>
            <person name="Korhonen P.K."/>
            <person name="Young N.D."/>
            <person name="Scott J.B."/>
            <person name="Ades P.A."/>
            <person name="Gasser R.B."/>
            <person name="Taylor P.W.J."/>
        </authorList>
    </citation>
    <scope>NUCLEOTIDE SEQUENCE [LARGE SCALE GENOMIC DNA]</scope>
    <source>
        <strain evidence="3">BRIP57314</strain>
    </source>
</reference>
<accession>A0A4U6XSX4</accession>
<comment type="caution">
    <text evidence="3">The sequence shown here is derived from an EMBL/GenBank/DDBJ whole genome shotgun (WGS) entry which is preliminary data.</text>
</comment>
<sequence length="176" mass="20145">MPSGVSTEAPPPLPKWQRPEKTKHELPWADIAVIDISKFDQPGGKKQLAEDLRQAVYETGFFGLVNTGFTPEEVQRQYDIGQGFFRLPVEDKARPGNTCDFAKGNYFGYRSAHDKKMQGTDVLNNVESVNIAKFIPKYRDEPFHPFFELFRAEIEDFSRKGQKFRVGNLEIEDEAI</sequence>
<evidence type="ECO:0000256" key="1">
    <source>
        <dbReference type="SAM" id="MobiDB-lite"/>
    </source>
</evidence>
<evidence type="ECO:0000259" key="2">
    <source>
        <dbReference type="Pfam" id="PF14226"/>
    </source>
</evidence>
<dbReference type="EMBL" id="PJEX01000018">
    <property type="protein sequence ID" value="TKW58869.1"/>
    <property type="molecule type" value="Genomic_DNA"/>
</dbReference>
<protein>
    <recommendedName>
        <fullName evidence="2">Non-haem dioxygenase N-terminal domain-containing protein</fullName>
    </recommendedName>
</protein>
<dbReference type="InterPro" id="IPR026992">
    <property type="entry name" value="DIOX_N"/>
</dbReference>